<dbReference type="Proteomes" id="UP000597338">
    <property type="component" value="Unassembled WGS sequence"/>
</dbReference>
<protein>
    <recommendedName>
        <fullName evidence="3">DUF5004 domain-containing protein</fullName>
    </recommendedName>
</protein>
<name>A0ABQ1MVL2_9SPHI</name>
<dbReference type="EMBL" id="BMIK01000026">
    <property type="protein sequence ID" value="GGC47282.1"/>
    <property type="molecule type" value="Genomic_DNA"/>
</dbReference>
<proteinExistence type="predicted"/>
<comment type="caution">
    <text evidence="1">The sequence shown here is derived from an EMBL/GenBank/DDBJ whole genome shotgun (WGS) entry which is preliminary data.</text>
</comment>
<evidence type="ECO:0000313" key="2">
    <source>
        <dbReference type="Proteomes" id="UP000597338"/>
    </source>
</evidence>
<dbReference type="RefSeq" id="WP_188753661.1">
    <property type="nucleotide sequence ID" value="NZ_BMIK01000026.1"/>
</dbReference>
<dbReference type="PROSITE" id="PS51257">
    <property type="entry name" value="PROKAR_LIPOPROTEIN"/>
    <property type="match status" value="1"/>
</dbReference>
<keyword evidence="2" id="KW-1185">Reference proteome</keyword>
<organism evidence="1 2">
    <name type="scientific">Parapedobacter defluvii</name>
    <dbReference type="NCBI Taxonomy" id="2045106"/>
    <lineage>
        <taxon>Bacteria</taxon>
        <taxon>Pseudomonadati</taxon>
        <taxon>Bacteroidota</taxon>
        <taxon>Sphingobacteriia</taxon>
        <taxon>Sphingobacteriales</taxon>
        <taxon>Sphingobacteriaceae</taxon>
        <taxon>Parapedobacter</taxon>
    </lineage>
</organism>
<accession>A0ABQ1MVL2</accession>
<sequence length="175" mass="19216">MNNKLRIALLCFIGTLSFMSCHKIDDGSFVEPITLYEKVKGSWTLSDVLQIDETAKTAGIQPDEISLYDQFDFSTFQITLDVDADNRPTAYRVDGNAPELFPSSGFWDLDTDFPRAAGPAPVINLYSDAGKTSLIGQLNISAMPGANPVMDLTLTRKTAGVSFVSYQYKLSKANQ</sequence>
<dbReference type="Pfam" id="PF16395">
    <property type="entry name" value="DUF5004"/>
    <property type="match status" value="1"/>
</dbReference>
<gene>
    <name evidence="1" type="ORF">GCM10011386_44290</name>
</gene>
<dbReference type="InterPro" id="IPR032168">
    <property type="entry name" value="DUF5004"/>
</dbReference>
<reference evidence="2" key="1">
    <citation type="journal article" date="2019" name="Int. J. Syst. Evol. Microbiol.">
        <title>The Global Catalogue of Microorganisms (GCM) 10K type strain sequencing project: providing services to taxonomists for standard genome sequencing and annotation.</title>
        <authorList>
            <consortium name="The Broad Institute Genomics Platform"/>
            <consortium name="The Broad Institute Genome Sequencing Center for Infectious Disease"/>
            <person name="Wu L."/>
            <person name="Ma J."/>
        </authorList>
    </citation>
    <scope>NUCLEOTIDE SEQUENCE [LARGE SCALE GENOMIC DNA]</scope>
    <source>
        <strain evidence="2">CGMCC 1.15342</strain>
    </source>
</reference>
<evidence type="ECO:0008006" key="3">
    <source>
        <dbReference type="Google" id="ProtNLM"/>
    </source>
</evidence>
<evidence type="ECO:0000313" key="1">
    <source>
        <dbReference type="EMBL" id="GGC47282.1"/>
    </source>
</evidence>